<feature type="domain" description="Inositol polyphosphate-related phosphatase" evidence="3">
    <location>
        <begin position="257"/>
        <end position="530"/>
    </location>
</feature>
<comment type="caution">
    <text evidence="4">The sequence shown here is derived from an EMBL/GenBank/DDBJ whole genome shotgun (WGS) entry which is preliminary data.</text>
</comment>
<dbReference type="Proteomes" id="UP000824469">
    <property type="component" value="Unassembled WGS sequence"/>
</dbReference>
<evidence type="ECO:0000259" key="3">
    <source>
        <dbReference type="SMART" id="SM00128"/>
    </source>
</evidence>
<accession>A0AA38GQ45</accession>
<dbReference type="GO" id="GO:0046856">
    <property type="term" value="P:phosphatidylinositol dephosphorylation"/>
    <property type="evidence" value="ECO:0007669"/>
    <property type="project" value="InterPro"/>
</dbReference>
<dbReference type="GO" id="GO:0004445">
    <property type="term" value="F:inositol-polyphosphate 5-phosphatase activity"/>
    <property type="evidence" value="ECO:0007669"/>
    <property type="project" value="InterPro"/>
</dbReference>
<dbReference type="SUPFAM" id="SSF56219">
    <property type="entry name" value="DNase I-like"/>
    <property type="match status" value="1"/>
</dbReference>
<evidence type="ECO:0000256" key="1">
    <source>
        <dbReference type="ARBA" id="ARBA00010768"/>
    </source>
</evidence>
<dbReference type="PANTHER" id="PTHR45666:SF15">
    <property type="entry name" value="TYPE I INOSITOL POLYPHOSPHATE 5-PHOSPHATASE 8"/>
    <property type="match status" value="1"/>
</dbReference>
<feature type="non-terminal residue" evidence="4">
    <location>
        <position position="1"/>
    </location>
</feature>
<evidence type="ECO:0000313" key="5">
    <source>
        <dbReference type="Proteomes" id="UP000824469"/>
    </source>
</evidence>
<dbReference type="GO" id="GO:0034485">
    <property type="term" value="F:phosphatidylinositol-3,4,5-trisphosphate 5-phosphatase activity"/>
    <property type="evidence" value="ECO:0007669"/>
    <property type="project" value="TreeGrafter"/>
</dbReference>
<proteinExistence type="inferred from homology"/>
<dbReference type="OMA" id="EDHMTRA"/>
<dbReference type="Pfam" id="PF22669">
    <property type="entry name" value="Exo_endo_phos2"/>
    <property type="match status" value="2"/>
</dbReference>
<keyword evidence="5" id="KW-1185">Reference proteome</keyword>
<sequence>LWQAKILLLQRIMFNELDAFDQGLESPSKLLTILKPLDSKEDQIEKKSIAFNLSALVARKWLNVKTKPNEFEVDDIFEGAKSTHWWPKLVARKWLNVKTKPNEFEADDIFEEKMLNQTEYDTAVTLEPHISRATDVQNLRVFVGTWNVGGEAPNHGLNLDEWLHASSAPADIYVLGFQEIVPLNAGNILGVEDNGPAVKWTALIRQTLNKNVSQSSNSSPCSWNETRNSSETLYSFDSDFGGSQAHKTSVPYLKDSSNTSILLSKPNGEPKSSSFELEGKFSLADHLSLAMINTVDSNGSFGSAPSEDESAFSGRDSPCTVLHSQMSCSSSSDRYDSNEMNYISDPSQSNYCLAASKQMVGMFLCVWVRTDLRHHVRDLKVSCVGRGLMGYHGNKGSISISMLFHQTSFCFVCTHLTSGEKGGDEIRRNSDVTEIIKKTYFPQSSKILVQETPESILEHDQVIRLGDLNYRLALHYSDSKKLLEKNDWEALLQKDQVGHHLEWILDTRLLIQKSRGSLYITLLIKVATFM</sequence>
<dbReference type="InterPro" id="IPR000300">
    <property type="entry name" value="IPPc"/>
</dbReference>
<evidence type="ECO:0000256" key="2">
    <source>
        <dbReference type="ARBA" id="ARBA00022801"/>
    </source>
</evidence>
<gene>
    <name evidence="4" type="ORF">KI387_006505</name>
</gene>
<keyword evidence="2" id="KW-0378">Hydrolase</keyword>
<dbReference type="InterPro" id="IPR036691">
    <property type="entry name" value="Endo/exonu/phosph_ase_sf"/>
</dbReference>
<evidence type="ECO:0000313" key="4">
    <source>
        <dbReference type="EMBL" id="KAH9326327.1"/>
    </source>
</evidence>
<dbReference type="GO" id="GO:0004439">
    <property type="term" value="F:phosphatidylinositol-4,5-bisphosphate 5-phosphatase activity"/>
    <property type="evidence" value="ECO:0007669"/>
    <property type="project" value="TreeGrafter"/>
</dbReference>
<reference evidence="4 5" key="1">
    <citation type="journal article" date="2021" name="Nat. Plants">
        <title>The Taxus genome provides insights into paclitaxel biosynthesis.</title>
        <authorList>
            <person name="Xiong X."/>
            <person name="Gou J."/>
            <person name="Liao Q."/>
            <person name="Li Y."/>
            <person name="Zhou Q."/>
            <person name="Bi G."/>
            <person name="Li C."/>
            <person name="Du R."/>
            <person name="Wang X."/>
            <person name="Sun T."/>
            <person name="Guo L."/>
            <person name="Liang H."/>
            <person name="Lu P."/>
            <person name="Wu Y."/>
            <person name="Zhang Z."/>
            <person name="Ro D.K."/>
            <person name="Shang Y."/>
            <person name="Huang S."/>
            <person name="Yan J."/>
        </authorList>
    </citation>
    <scope>NUCLEOTIDE SEQUENCE [LARGE SCALE GENOMIC DNA]</scope>
    <source>
        <strain evidence="4">Ta-2019</strain>
    </source>
</reference>
<dbReference type="InterPro" id="IPR045849">
    <property type="entry name" value="IP5P_plant"/>
</dbReference>
<dbReference type="PANTHER" id="PTHR45666">
    <property type="entry name" value="TYPE IV INOSITOL POLYPHOSPHATE 5-PHOSPHATASE 9"/>
    <property type="match status" value="1"/>
</dbReference>
<protein>
    <recommendedName>
        <fullName evidence="3">Inositol polyphosphate-related phosphatase domain-containing protein</fullName>
    </recommendedName>
</protein>
<dbReference type="AlphaFoldDB" id="A0AA38GQ45"/>
<organism evidence="4 5">
    <name type="scientific">Taxus chinensis</name>
    <name type="common">Chinese yew</name>
    <name type="synonym">Taxus wallichiana var. chinensis</name>
    <dbReference type="NCBI Taxonomy" id="29808"/>
    <lineage>
        <taxon>Eukaryota</taxon>
        <taxon>Viridiplantae</taxon>
        <taxon>Streptophyta</taxon>
        <taxon>Embryophyta</taxon>
        <taxon>Tracheophyta</taxon>
        <taxon>Spermatophyta</taxon>
        <taxon>Pinopsida</taxon>
        <taxon>Pinidae</taxon>
        <taxon>Conifers II</taxon>
        <taxon>Cupressales</taxon>
        <taxon>Taxaceae</taxon>
        <taxon>Taxus</taxon>
    </lineage>
</organism>
<dbReference type="SMART" id="SM00128">
    <property type="entry name" value="IPPc"/>
    <property type="match status" value="1"/>
</dbReference>
<comment type="similarity">
    <text evidence="1">Belongs to the inositol polyphosphate 5-phosphatase family.</text>
</comment>
<dbReference type="Gene3D" id="3.60.10.10">
    <property type="entry name" value="Endonuclease/exonuclease/phosphatase"/>
    <property type="match status" value="2"/>
</dbReference>
<dbReference type="EMBL" id="JAHRHJ020000002">
    <property type="protein sequence ID" value="KAH9326327.1"/>
    <property type="molecule type" value="Genomic_DNA"/>
</dbReference>
<name>A0AA38GQ45_TAXCH</name>